<organism evidence="1 2">
    <name type="scientific">Camellia lanceoleosa</name>
    <dbReference type="NCBI Taxonomy" id="1840588"/>
    <lineage>
        <taxon>Eukaryota</taxon>
        <taxon>Viridiplantae</taxon>
        <taxon>Streptophyta</taxon>
        <taxon>Embryophyta</taxon>
        <taxon>Tracheophyta</taxon>
        <taxon>Spermatophyta</taxon>
        <taxon>Magnoliopsida</taxon>
        <taxon>eudicotyledons</taxon>
        <taxon>Gunneridae</taxon>
        <taxon>Pentapetalae</taxon>
        <taxon>asterids</taxon>
        <taxon>Ericales</taxon>
        <taxon>Theaceae</taxon>
        <taxon>Camellia</taxon>
    </lineage>
</organism>
<keyword evidence="2" id="KW-1185">Reference proteome</keyword>
<evidence type="ECO:0000313" key="2">
    <source>
        <dbReference type="Proteomes" id="UP001060215"/>
    </source>
</evidence>
<protein>
    <submittedName>
        <fullName evidence="1">Soyasaponin III rhamnosyltransferase</fullName>
    </submittedName>
</protein>
<accession>A0ACC0I7K7</accession>
<proteinExistence type="predicted"/>
<dbReference type="EMBL" id="CM045763">
    <property type="protein sequence ID" value="KAI8020787.1"/>
    <property type="molecule type" value="Genomic_DNA"/>
</dbReference>
<sequence length="133" mass="14480">MKQRASHRRMCQNLDLLCPSDADSSSASNGSKTKVTSGDKWGGSLGSLRMLLGVEMKDTLLVEKGLAIEVERVENGLFSGNDIALCLRKAIVSKEGDEMRAQVKKASTIFADQKLQDLNVAGFVEYLQKRSAS</sequence>
<reference evidence="1 2" key="1">
    <citation type="journal article" date="2022" name="Plant J.">
        <title>Chromosome-level genome of Camellia lanceoleosa provides a valuable resource for understanding genome evolution and self-incompatibility.</title>
        <authorList>
            <person name="Gong W."/>
            <person name="Xiao S."/>
            <person name="Wang L."/>
            <person name="Liao Z."/>
            <person name="Chang Y."/>
            <person name="Mo W."/>
            <person name="Hu G."/>
            <person name="Li W."/>
            <person name="Zhao G."/>
            <person name="Zhu H."/>
            <person name="Hu X."/>
            <person name="Ji K."/>
            <person name="Xiang X."/>
            <person name="Song Q."/>
            <person name="Yuan D."/>
            <person name="Jin S."/>
            <person name="Zhang L."/>
        </authorList>
    </citation>
    <scope>NUCLEOTIDE SEQUENCE [LARGE SCALE GENOMIC DNA]</scope>
    <source>
        <strain evidence="1">SQ_2022a</strain>
    </source>
</reference>
<name>A0ACC0I7K7_9ERIC</name>
<comment type="caution">
    <text evidence="1">The sequence shown here is derived from an EMBL/GenBank/DDBJ whole genome shotgun (WGS) entry which is preliminary data.</text>
</comment>
<evidence type="ECO:0000313" key="1">
    <source>
        <dbReference type="EMBL" id="KAI8020787.1"/>
    </source>
</evidence>
<gene>
    <name evidence="1" type="ORF">LOK49_LG03G02191</name>
</gene>
<dbReference type="Proteomes" id="UP001060215">
    <property type="component" value="Chromosome 6"/>
</dbReference>